<gene>
    <name evidence="3" type="ORF">EJ06DRAFT_554231</name>
</gene>
<reference evidence="3" key="1">
    <citation type="journal article" date="2020" name="Stud. Mycol.">
        <title>101 Dothideomycetes genomes: a test case for predicting lifestyles and emergence of pathogens.</title>
        <authorList>
            <person name="Haridas S."/>
            <person name="Albert R."/>
            <person name="Binder M."/>
            <person name="Bloem J."/>
            <person name="Labutti K."/>
            <person name="Salamov A."/>
            <person name="Andreopoulos B."/>
            <person name="Baker S."/>
            <person name="Barry K."/>
            <person name="Bills G."/>
            <person name="Bluhm B."/>
            <person name="Cannon C."/>
            <person name="Castanera R."/>
            <person name="Culley D."/>
            <person name="Daum C."/>
            <person name="Ezra D."/>
            <person name="Gonzalez J."/>
            <person name="Henrissat B."/>
            <person name="Kuo A."/>
            <person name="Liang C."/>
            <person name="Lipzen A."/>
            <person name="Lutzoni F."/>
            <person name="Magnuson J."/>
            <person name="Mondo S."/>
            <person name="Nolan M."/>
            <person name="Ohm R."/>
            <person name="Pangilinan J."/>
            <person name="Park H.-J."/>
            <person name="Ramirez L."/>
            <person name="Alfaro M."/>
            <person name="Sun H."/>
            <person name="Tritt A."/>
            <person name="Yoshinaga Y."/>
            <person name="Zwiers L.-H."/>
            <person name="Turgeon B."/>
            <person name="Goodwin S."/>
            <person name="Spatafora J."/>
            <person name="Crous P."/>
            <person name="Grigoriev I."/>
        </authorList>
    </citation>
    <scope>NUCLEOTIDE SEQUENCE</scope>
    <source>
        <strain evidence="3">CBS 262.69</strain>
    </source>
</reference>
<name>A0A6G1I6U9_9PEZI</name>
<dbReference type="EMBL" id="ML996689">
    <property type="protein sequence ID" value="KAF2404033.1"/>
    <property type="molecule type" value="Genomic_DNA"/>
</dbReference>
<dbReference type="Proteomes" id="UP000799640">
    <property type="component" value="Unassembled WGS sequence"/>
</dbReference>
<protein>
    <recommendedName>
        <fullName evidence="2">Ubiquitin 3 binding protein But2 C-terminal domain-containing protein</fullName>
    </recommendedName>
</protein>
<keyword evidence="4" id="KW-1185">Reference proteome</keyword>
<sequence length="201" mass="21266">MRPLTLLLTLLSTTLTHASSLVKPHSCPALPKGHLSPHSTHQISYNTPWTPYAPNKFALLTPHDHCTLTTFSIPPSASGKTCTLLFSIPPLAPGKIGGCGEATYLFSGGGTFEFYAYGPGVGEGIKEKGVSYVDQAVWPGGVVKEMSVVPGKVYTVWEGACRVGKVAGRMCSRDTYLGYSLGKGKEEKGACKVGMFVGIGK</sequence>
<evidence type="ECO:0000259" key="2">
    <source>
        <dbReference type="Pfam" id="PF09792"/>
    </source>
</evidence>
<dbReference type="PANTHER" id="PTHR39613">
    <property type="entry name" value="ANCHORED CELL WALL PROTEIN, PUTATIVE (AFU_ORTHOLOGUE AFUA_4G08960)-RELATED"/>
    <property type="match status" value="1"/>
</dbReference>
<feature type="chain" id="PRO_5026307077" description="Ubiquitin 3 binding protein But2 C-terminal domain-containing protein" evidence="1">
    <location>
        <begin position="19"/>
        <end position="201"/>
    </location>
</feature>
<keyword evidence="1" id="KW-0732">Signal</keyword>
<dbReference type="Pfam" id="PF09792">
    <property type="entry name" value="But2"/>
    <property type="match status" value="1"/>
</dbReference>
<dbReference type="InterPro" id="IPR018620">
    <property type="entry name" value="Ubiquitin3-bd_protein_But2_C"/>
</dbReference>
<organism evidence="3 4">
    <name type="scientific">Trichodelitschia bisporula</name>
    <dbReference type="NCBI Taxonomy" id="703511"/>
    <lineage>
        <taxon>Eukaryota</taxon>
        <taxon>Fungi</taxon>
        <taxon>Dikarya</taxon>
        <taxon>Ascomycota</taxon>
        <taxon>Pezizomycotina</taxon>
        <taxon>Dothideomycetes</taxon>
        <taxon>Dothideomycetes incertae sedis</taxon>
        <taxon>Phaeotrichales</taxon>
        <taxon>Phaeotrichaceae</taxon>
        <taxon>Trichodelitschia</taxon>
    </lineage>
</organism>
<proteinExistence type="predicted"/>
<evidence type="ECO:0000256" key="1">
    <source>
        <dbReference type="SAM" id="SignalP"/>
    </source>
</evidence>
<accession>A0A6G1I6U9</accession>
<feature type="signal peptide" evidence="1">
    <location>
        <begin position="1"/>
        <end position="18"/>
    </location>
</feature>
<feature type="domain" description="Ubiquitin 3 binding protein But2 C-terminal" evidence="2">
    <location>
        <begin position="36"/>
        <end position="179"/>
    </location>
</feature>
<evidence type="ECO:0000313" key="3">
    <source>
        <dbReference type="EMBL" id="KAF2404033.1"/>
    </source>
</evidence>
<evidence type="ECO:0000313" key="4">
    <source>
        <dbReference type="Proteomes" id="UP000799640"/>
    </source>
</evidence>
<dbReference type="OrthoDB" id="4657524at2759"/>
<dbReference type="AlphaFoldDB" id="A0A6G1I6U9"/>
<dbReference type="PANTHER" id="PTHR39613:SF1">
    <property type="entry name" value="ANCHORED CELL WALL PROTEIN, PUTATIVE (AFU_ORTHOLOGUE AFUA_4G08960)-RELATED"/>
    <property type="match status" value="1"/>
</dbReference>